<keyword evidence="4" id="KW-0540">Nuclease</keyword>
<feature type="compositionally biased region" description="Basic and acidic residues" evidence="9">
    <location>
        <begin position="168"/>
        <end position="191"/>
    </location>
</feature>
<evidence type="ECO:0000256" key="4">
    <source>
        <dbReference type="ARBA" id="ARBA00022722"/>
    </source>
</evidence>
<dbReference type="PANTHER" id="PTHR37984">
    <property type="entry name" value="PROTEIN CBG26694"/>
    <property type="match status" value="1"/>
</dbReference>
<dbReference type="InterPro" id="IPR036397">
    <property type="entry name" value="RNaseH_sf"/>
</dbReference>
<feature type="compositionally biased region" description="Basic and acidic residues" evidence="9">
    <location>
        <begin position="522"/>
        <end position="532"/>
    </location>
</feature>
<feature type="compositionally biased region" description="Acidic residues" evidence="9">
    <location>
        <begin position="533"/>
        <end position="542"/>
    </location>
</feature>
<evidence type="ECO:0000256" key="5">
    <source>
        <dbReference type="ARBA" id="ARBA00022759"/>
    </source>
</evidence>
<dbReference type="SUPFAM" id="SSF56672">
    <property type="entry name" value="DNA/RNA polymerases"/>
    <property type="match status" value="1"/>
</dbReference>
<dbReference type="Pfam" id="PF00078">
    <property type="entry name" value="RVT_1"/>
    <property type="match status" value="1"/>
</dbReference>
<evidence type="ECO:0000256" key="2">
    <source>
        <dbReference type="ARBA" id="ARBA00022679"/>
    </source>
</evidence>
<dbReference type="SUPFAM" id="SSF53098">
    <property type="entry name" value="Ribonuclease H-like"/>
    <property type="match status" value="2"/>
</dbReference>
<dbReference type="GO" id="GO:0006310">
    <property type="term" value="P:DNA recombination"/>
    <property type="evidence" value="ECO:0007669"/>
    <property type="project" value="UniProtKB-KW"/>
</dbReference>
<dbReference type="InterPro" id="IPR043128">
    <property type="entry name" value="Rev_trsase/Diguanyl_cyclase"/>
</dbReference>
<dbReference type="InterPro" id="IPR001584">
    <property type="entry name" value="Integrase_cat-core"/>
</dbReference>
<evidence type="ECO:0000313" key="12">
    <source>
        <dbReference type="Proteomes" id="UP000000763"/>
    </source>
</evidence>
<reference evidence="12" key="1">
    <citation type="journal article" date="2005" name="Nature">
        <title>The map-based sequence of the rice genome.</title>
        <authorList>
            <consortium name="International rice genome sequencing project (IRGSP)"/>
            <person name="Matsumoto T."/>
            <person name="Wu J."/>
            <person name="Kanamori H."/>
            <person name="Katayose Y."/>
            <person name="Fujisawa M."/>
            <person name="Namiki N."/>
            <person name="Mizuno H."/>
            <person name="Yamamoto K."/>
            <person name="Antonio B.A."/>
            <person name="Baba T."/>
            <person name="Sakata K."/>
            <person name="Nagamura Y."/>
            <person name="Aoki H."/>
            <person name="Arikawa K."/>
            <person name="Arita K."/>
            <person name="Bito T."/>
            <person name="Chiden Y."/>
            <person name="Fujitsuka N."/>
            <person name="Fukunaka R."/>
            <person name="Hamada M."/>
            <person name="Harada C."/>
            <person name="Hayashi A."/>
            <person name="Hijishita S."/>
            <person name="Honda M."/>
            <person name="Hosokawa S."/>
            <person name="Ichikawa Y."/>
            <person name="Idonuma A."/>
            <person name="Iijima M."/>
            <person name="Ikeda M."/>
            <person name="Ikeno M."/>
            <person name="Ito K."/>
            <person name="Ito S."/>
            <person name="Ito T."/>
            <person name="Ito Y."/>
            <person name="Ito Y."/>
            <person name="Iwabuchi A."/>
            <person name="Kamiya K."/>
            <person name="Karasawa W."/>
            <person name="Kurita K."/>
            <person name="Katagiri S."/>
            <person name="Kikuta A."/>
            <person name="Kobayashi H."/>
            <person name="Kobayashi N."/>
            <person name="Machita K."/>
            <person name="Maehara T."/>
            <person name="Masukawa M."/>
            <person name="Mizubayashi T."/>
            <person name="Mukai Y."/>
            <person name="Nagasaki H."/>
            <person name="Nagata Y."/>
            <person name="Naito S."/>
            <person name="Nakashima M."/>
            <person name="Nakama Y."/>
            <person name="Nakamichi Y."/>
            <person name="Nakamura M."/>
            <person name="Meguro A."/>
            <person name="Negishi M."/>
            <person name="Ohta I."/>
            <person name="Ohta T."/>
            <person name="Okamoto M."/>
            <person name="Ono N."/>
            <person name="Saji S."/>
            <person name="Sakaguchi M."/>
            <person name="Sakai K."/>
            <person name="Shibata M."/>
            <person name="Shimokawa T."/>
            <person name="Song J."/>
            <person name="Takazaki Y."/>
            <person name="Terasawa K."/>
            <person name="Tsugane M."/>
            <person name="Tsuji K."/>
            <person name="Ueda S."/>
            <person name="Waki K."/>
            <person name="Yamagata H."/>
            <person name="Yamamoto M."/>
            <person name="Yamamoto S."/>
            <person name="Yamane H."/>
            <person name="Yoshiki S."/>
            <person name="Yoshihara R."/>
            <person name="Yukawa K."/>
            <person name="Zhong H."/>
            <person name="Yano M."/>
            <person name="Yuan Q."/>
            <person name="Ouyang S."/>
            <person name="Liu J."/>
            <person name="Jones K.M."/>
            <person name="Gansberger K."/>
            <person name="Moffat K."/>
            <person name="Hill J."/>
            <person name="Bera J."/>
            <person name="Fadrosh D."/>
            <person name="Jin S."/>
            <person name="Johri S."/>
            <person name="Kim M."/>
            <person name="Overton L."/>
            <person name="Reardon M."/>
            <person name="Tsitrin T."/>
            <person name="Vuong H."/>
            <person name="Weaver B."/>
            <person name="Ciecko A."/>
            <person name="Tallon L."/>
            <person name="Jackson J."/>
            <person name="Pai G."/>
            <person name="Aken S.V."/>
            <person name="Utterback T."/>
            <person name="Reidmuller S."/>
            <person name="Feldblyum T."/>
            <person name="Hsiao J."/>
            <person name="Zismann V."/>
            <person name="Iobst S."/>
            <person name="de Vazeille A.R."/>
            <person name="Buell C.R."/>
            <person name="Ying K."/>
            <person name="Li Y."/>
            <person name="Lu T."/>
            <person name="Huang Y."/>
            <person name="Zhao Q."/>
            <person name="Feng Q."/>
            <person name="Zhang L."/>
            <person name="Zhu J."/>
            <person name="Weng Q."/>
            <person name="Mu J."/>
            <person name="Lu Y."/>
            <person name="Fan D."/>
            <person name="Liu Y."/>
            <person name="Guan J."/>
            <person name="Zhang Y."/>
            <person name="Yu S."/>
            <person name="Liu X."/>
            <person name="Zhang Y."/>
            <person name="Hong G."/>
            <person name="Han B."/>
            <person name="Choisne N."/>
            <person name="Demange N."/>
            <person name="Orjeda G."/>
            <person name="Samain S."/>
            <person name="Cattolico L."/>
            <person name="Pelletier E."/>
            <person name="Couloux A."/>
            <person name="Segurens B."/>
            <person name="Wincker P."/>
            <person name="D'Hont A."/>
            <person name="Scarpelli C."/>
            <person name="Weissenbach J."/>
            <person name="Salanoubat M."/>
            <person name="Quetier F."/>
            <person name="Yu Y."/>
            <person name="Kim H.R."/>
            <person name="Rambo T."/>
            <person name="Currie J."/>
            <person name="Collura K."/>
            <person name="Luo M."/>
            <person name="Yang T."/>
            <person name="Ammiraju J.S.S."/>
            <person name="Engler F."/>
            <person name="Soderlund C."/>
            <person name="Wing R.A."/>
            <person name="Palmer L.E."/>
            <person name="de la Bastide M."/>
            <person name="Spiegel L."/>
            <person name="Nascimento L."/>
            <person name="Zutavern T."/>
            <person name="O'Shaughnessy A."/>
            <person name="Dike S."/>
            <person name="Dedhia N."/>
            <person name="Preston R."/>
            <person name="Balija V."/>
            <person name="McCombie W.R."/>
            <person name="Chow T."/>
            <person name="Chen H."/>
            <person name="Chung M."/>
            <person name="Chen C."/>
            <person name="Shaw J."/>
            <person name="Wu H."/>
            <person name="Hsiao K."/>
            <person name="Chao Y."/>
            <person name="Chu M."/>
            <person name="Cheng C."/>
            <person name="Hour A."/>
            <person name="Lee P."/>
            <person name="Lin S."/>
            <person name="Lin Y."/>
            <person name="Liou J."/>
            <person name="Liu S."/>
            <person name="Hsing Y."/>
            <person name="Raghuvanshi S."/>
            <person name="Mohanty A."/>
            <person name="Bharti A.K."/>
            <person name="Gaur A."/>
            <person name="Gupta V."/>
            <person name="Kumar D."/>
            <person name="Ravi V."/>
            <person name="Vij S."/>
            <person name="Kapur A."/>
            <person name="Khurana P."/>
            <person name="Khurana P."/>
            <person name="Khurana J.P."/>
            <person name="Tyagi A.K."/>
            <person name="Gaikwad K."/>
            <person name="Singh A."/>
            <person name="Dalal V."/>
            <person name="Srivastava S."/>
            <person name="Dixit A."/>
            <person name="Pal A.K."/>
            <person name="Ghazi I.A."/>
            <person name="Yadav M."/>
            <person name="Pandit A."/>
            <person name="Bhargava A."/>
            <person name="Sureshbabu K."/>
            <person name="Batra K."/>
            <person name="Sharma T.R."/>
            <person name="Mohapatra T."/>
            <person name="Singh N.K."/>
            <person name="Messing J."/>
            <person name="Nelson A.B."/>
            <person name="Fuks G."/>
            <person name="Kavchok S."/>
            <person name="Keizer G."/>
            <person name="Linton E."/>
            <person name="Llaca V."/>
            <person name="Song R."/>
            <person name="Tanyolac B."/>
            <person name="Young S."/>
            <person name="Ho-Il K."/>
            <person name="Hahn J.H."/>
            <person name="Sangsakoo G."/>
            <person name="Vanavichit A."/>
            <person name="de Mattos Luiz.A.T."/>
            <person name="Zimmer P.D."/>
            <person name="Malone G."/>
            <person name="Dellagostin O."/>
            <person name="de Oliveira A.C."/>
            <person name="Bevan M."/>
            <person name="Bancroft I."/>
            <person name="Minx P."/>
            <person name="Cordum H."/>
            <person name="Wilson R."/>
            <person name="Cheng Z."/>
            <person name="Jin W."/>
            <person name="Jiang J."/>
            <person name="Leong S.A."/>
            <person name="Iwama H."/>
            <person name="Gojobori T."/>
            <person name="Itoh T."/>
            <person name="Niimura Y."/>
            <person name="Fujii Y."/>
            <person name="Habara T."/>
            <person name="Sakai H."/>
            <person name="Sato Y."/>
            <person name="Wilson G."/>
            <person name="Kumar K."/>
            <person name="McCouch S."/>
            <person name="Juretic N."/>
            <person name="Hoen D."/>
            <person name="Wright S."/>
            <person name="Bruskiewich R."/>
            <person name="Bureau T."/>
            <person name="Miyao A."/>
            <person name="Hirochika H."/>
            <person name="Nishikawa T."/>
            <person name="Kadowaki K."/>
            <person name="Sugiura M."/>
            <person name="Burr B."/>
            <person name="Sasaki T."/>
        </authorList>
    </citation>
    <scope>NUCLEOTIDE SEQUENCE [LARGE SCALE GENOMIC DNA]</scope>
    <source>
        <strain evidence="12">cv. Nipponbare</strain>
    </source>
</reference>
<evidence type="ECO:0000256" key="1">
    <source>
        <dbReference type="ARBA" id="ARBA00012493"/>
    </source>
</evidence>
<feature type="compositionally biased region" description="Low complexity" evidence="9">
    <location>
        <begin position="403"/>
        <end position="420"/>
    </location>
</feature>
<name>Q7XL85_ORYSJ</name>
<dbReference type="InterPro" id="IPR041373">
    <property type="entry name" value="RT_RNaseH"/>
</dbReference>
<keyword evidence="3" id="KW-0548">Nucleotidyltransferase</keyword>
<evidence type="ECO:0000256" key="7">
    <source>
        <dbReference type="ARBA" id="ARBA00022918"/>
    </source>
</evidence>
<reference evidence="12" key="2">
    <citation type="journal article" date="2008" name="Nucleic Acids Res.">
        <title>The rice annotation project database (RAP-DB): 2008 update.</title>
        <authorList>
            <consortium name="The rice annotation project (RAP)"/>
        </authorList>
    </citation>
    <scope>GENOME REANNOTATION</scope>
    <source>
        <strain evidence="12">cv. Nipponbare</strain>
    </source>
</reference>
<feature type="domain" description="Integrase catalytic" evidence="10">
    <location>
        <begin position="1513"/>
        <end position="1684"/>
    </location>
</feature>
<dbReference type="InterPro" id="IPR000477">
    <property type="entry name" value="RT_dom"/>
</dbReference>
<feature type="compositionally biased region" description="Basic and acidic residues" evidence="9">
    <location>
        <begin position="455"/>
        <end position="471"/>
    </location>
</feature>
<dbReference type="GO" id="GO:0003676">
    <property type="term" value="F:nucleic acid binding"/>
    <property type="evidence" value="ECO:0007669"/>
    <property type="project" value="InterPro"/>
</dbReference>
<dbReference type="Proteomes" id="UP000000763">
    <property type="component" value="Chromosome 4"/>
</dbReference>
<dbReference type="Gene3D" id="3.30.70.270">
    <property type="match status" value="2"/>
</dbReference>
<evidence type="ECO:0000256" key="9">
    <source>
        <dbReference type="SAM" id="MobiDB-lite"/>
    </source>
</evidence>
<protein>
    <recommendedName>
        <fullName evidence="1">RNA-directed DNA polymerase</fullName>
        <ecNumber evidence="1">2.7.7.49</ecNumber>
    </recommendedName>
</protein>
<keyword evidence="8" id="KW-0233">DNA recombination</keyword>
<feature type="compositionally biased region" description="Low complexity" evidence="9">
    <location>
        <begin position="125"/>
        <end position="158"/>
    </location>
</feature>
<dbReference type="Gene3D" id="3.10.10.10">
    <property type="entry name" value="HIV Type 1 Reverse Transcriptase, subunit A, domain 1"/>
    <property type="match status" value="1"/>
</dbReference>
<proteinExistence type="predicted"/>
<dbReference type="InterPro" id="IPR005162">
    <property type="entry name" value="Retrotrans_gag_dom"/>
</dbReference>
<dbReference type="InterPro" id="IPR021109">
    <property type="entry name" value="Peptidase_aspartic_dom_sf"/>
</dbReference>
<keyword evidence="2" id="KW-0808">Transferase</keyword>
<gene>
    <name evidence="11" type="primary">OSJNBb0014D23.4</name>
</gene>
<dbReference type="InterPro" id="IPR050951">
    <property type="entry name" value="Retrovirus_Pol_polyprotein"/>
</dbReference>
<dbReference type="PANTHER" id="PTHR37984:SF5">
    <property type="entry name" value="PROTEIN NYNRIN-LIKE"/>
    <property type="match status" value="1"/>
</dbReference>
<accession>Q7XL85</accession>
<feature type="region of interest" description="Disordered" evidence="9">
    <location>
        <begin position="499"/>
        <end position="542"/>
    </location>
</feature>
<evidence type="ECO:0000313" key="11">
    <source>
        <dbReference type="EMBL" id="CAE05270.2"/>
    </source>
</evidence>
<dbReference type="CDD" id="cd00303">
    <property type="entry name" value="retropepsin_like"/>
    <property type="match status" value="1"/>
</dbReference>
<dbReference type="Gene3D" id="1.10.340.70">
    <property type="match status" value="1"/>
</dbReference>
<dbReference type="InterPro" id="IPR002156">
    <property type="entry name" value="RNaseH_domain"/>
</dbReference>
<feature type="region of interest" description="Disordered" evidence="9">
    <location>
        <begin position="1137"/>
        <end position="1183"/>
    </location>
</feature>
<evidence type="ECO:0000256" key="6">
    <source>
        <dbReference type="ARBA" id="ARBA00022801"/>
    </source>
</evidence>
<keyword evidence="6" id="KW-0378">Hydrolase</keyword>
<keyword evidence="5" id="KW-0255">Endonuclease</keyword>
<evidence type="ECO:0000256" key="3">
    <source>
        <dbReference type="ARBA" id="ARBA00022695"/>
    </source>
</evidence>
<dbReference type="CDD" id="cd09279">
    <property type="entry name" value="RNase_HI_like"/>
    <property type="match status" value="1"/>
</dbReference>
<organism evidence="11 12">
    <name type="scientific">Oryza sativa subsp. japonica</name>
    <name type="common">Rice</name>
    <dbReference type="NCBI Taxonomy" id="39947"/>
    <lineage>
        <taxon>Eukaryota</taxon>
        <taxon>Viridiplantae</taxon>
        <taxon>Streptophyta</taxon>
        <taxon>Embryophyta</taxon>
        <taxon>Tracheophyta</taxon>
        <taxon>Spermatophyta</taxon>
        <taxon>Magnoliopsida</taxon>
        <taxon>Liliopsida</taxon>
        <taxon>Poales</taxon>
        <taxon>Poaceae</taxon>
        <taxon>BOP clade</taxon>
        <taxon>Oryzoideae</taxon>
        <taxon>Oryzeae</taxon>
        <taxon>Oryzinae</taxon>
        <taxon>Oryza</taxon>
        <taxon>Oryza sativa</taxon>
    </lineage>
</organism>
<keyword evidence="7" id="KW-0695">RNA-directed DNA polymerase</keyword>
<feature type="region of interest" description="Disordered" evidence="9">
    <location>
        <begin position="1"/>
        <end position="82"/>
    </location>
</feature>
<dbReference type="GO" id="GO:0004523">
    <property type="term" value="F:RNA-DNA hybrid ribonuclease activity"/>
    <property type="evidence" value="ECO:0007669"/>
    <property type="project" value="InterPro"/>
</dbReference>
<dbReference type="Pfam" id="PF03732">
    <property type="entry name" value="Retrotrans_gag"/>
    <property type="match status" value="1"/>
</dbReference>
<dbReference type="GO" id="GO:0003964">
    <property type="term" value="F:RNA-directed DNA polymerase activity"/>
    <property type="evidence" value="ECO:0007669"/>
    <property type="project" value="UniProtKB-KW"/>
</dbReference>
<evidence type="ECO:0000256" key="8">
    <source>
        <dbReference type="ARBA" id="ARBA00023172"/>
    </source>
</evidence>
<dbReference type="EC" id="2.7.7.49" evidence="1"/>
<feature type="compositionally biased region" description="Basic and acidic residues" evidence="9">
    <location>
        <begin position="1166"/>
        <end position="1183"/>
    </location>
</feature>
<evidence type="ECO:0000259" key="10">
    <source>
        <dbReference type="PROSITE" id="PS50994"/>
    </source>
</evidence>
<dbReference type="Pfam" id="PF13456">
    <property type="entry name" value="RVT_3"/>
    <property type="match status" value="1"/>
</dbReference>
<dbReference type="InterPro" id="IPR043502">
    <property type="entry name" value="DNA/RNA_pol_sf"/>
</dbReference>
<feature type="region of interest" description="Disordered" evidence="9">
    <location>
        <begin position="403"/>
        <end position="475"/>
    </location>
</feature>
<dbReference type="Gene3D" id="3.30.420.10">
    <property type="entry name" value="Ribonuclease H-like superfamily/Ribonuclease H"/>
    <property type="match status" value="2"/>
</dbReference>
<dbReference type="Pfam" id="PF17917">
    <property type="entry name" value="RT_RNaseH"/>
    <property type="match status" value="1"/>
</dbReference>
<dbReference type="GO" id="GO:0015074">
    <property type="term" value="P:DNA integration"/>
    <property type="evidence" value="ECO:0007669"/>
    <property type="project" value="InterPro"/>
</dbReference>
<dbReference type="Gene3D" id="2.40.70.10">
    <property type="entry name" value="Acid Proteases"/>
    <property type="match status" value="1"/>
</dbReference>
<dbReference type="PROSITE" id="PS50994">
    <property type="entry name" value="INTEGRASE"/>
    <property type="match status" value="1"/>
</dbReference>
<dbReference type="InterPro" id="IPR012337">
    <property type="entry name" value="RNaseH-like_sf"/>
</dbReference>
<sequence length="1684" mass="184532">MAERAVAHSLSPNASGDDGEQNPRRRARTPPSPSRRNLGRGEALREVGGSATSPPAGDGGGRRDGARHRLVYGDGGTPQGALQAAGALLRHPPVVPDPETPARRWLDDVADLVMTAQQRLGAGGRSSATEASGAAAAGSNSSRWRARRAAAVTRRSSAIPSSTPPTQEDVHGGPDARLDIERRRDDRRAAHATEGASSSGAPLRSGHGGRPPVSPVGGAGCRAFVASLRNVRWPPRFRPTITEKYDGSVNPAEFLQSLHARGWRPAGGDDRVMANFFPMTLKGQARGWLMNLPPASVHSWEDLCQQFTTNFQGTYPRPGEEADLHAVQRRDDESLRSYIQRFCQVRNTIPCIPAHAVIYAFRGGVRHNRMLEKIASKEPQTTAQLFELADRVARKEEAWTWNSTGSGVAAPAAPGSAAQSGRRDRRRKKGSARSDDEGHVLAVEGASQAPRKGRPASDKKEVGAPSRERPTGKWCTVHNTSLHDLADCRAVKSLAERTRKWEEEKRQERREGKTPAAPAGNRRGEAKQKATAEDVDDGDDDLGFQEPEATVATVDGGACAHASRRSLKAMKRELLAAAPTHEATRRARWSEVALTFDQTDHPPCVARGGQIAMVVSPTVCNVKLGRVLIDGGAALNILSPAAFDAIKAPGMVLRPSQPIIGVTPGHTWPLGHIDLPVTFGGSANFRTERVDFDVADLSLPYNAVLGRPALVKFMAVVHYAYLQMKMPGPGGPITVHGDLKVALACMEQRADHLAVASKPVGGDERLSTSVPAAPRRRMVTCDEVPEDALVSFLRANADVFAWRPADMPGVPRVVIEHRLAVRPGARPVRQKVRRQGPERQAFIREEVARLLEAGFIREVIHPEWLANPVVVPKANGKLRMCIDYTDLNKACPKDPYPLPRIDRIVDSTAGCDLLCFLDAYSGYHQIRMARDDEEKTAFITPIGTYCYTTMPFGLKNAGPTFQRTTRISLGSQIGRNVEAYVDDLVVKTRNQETLLSDLAETFESLRSARIKLNPDKCVFGVPAGKLLGFLVSARGIEANPEKIRAIERMRPPSKLRDVQCVTGCMAALSRFISRLGEKALPLFKLLKRSGLFTWTEEAERAFTQLKAYLSSPPVLVAPEPDEPLLLYLAATPQVDGPGATAGRPRLSPSDPEVIGTEAECAPRGLSNEERPGDATPGKGDRPCRKVQRPVYFVSKALRDAKTRYPQAQKMLYAILMASRKLRHYFQAHRVTVVTSYPLGQILHNREGTGRVVRWAIELSEFDLRFEPRHAIKSQALADFVAEWTPAPEPVSAPEVSSGPSQLPHTAYWVMQFDGSLSLQGAGAGVTLTSPSGDILRYLVRLDFRATNNMAEYEGLLAGLRVAAGLGIRRLLVLGDSQLVVNQVCKEYRCSDPQMDAYVRQAYLADKTLPEDREGSERVRRISKRYVLVEGTLYRRAANGVLLKCIPREQGVELLADVHEGECGAHSASRTLVGKAFRQGFYWPMALNDAVDLVRRCRACQFHARQTHQPAQALQTIPLSWPFAVWGLDILGPFRRAPGGFEYLYVAVDKFTKWPEAYPVIKIDNHSALKFIRGITARFGVPNRIITDNGTQFTSELFGDYCEDMGIKLCFASPAHPRSNGQVERANAEILKGLKTKTFNILKKHGDSWIEELPAVLWANRTTPSRATRGNAFLPRLRRGGGPPI</sequence>
<dbReference type="EMBL" id="AL731642">
    <property type="protein sequence ID" value="CAE05270.2"/>
    <property type="molecule type" value="Genomic_DNA"/>
</dbReference>
<feature type="region of interest" description="Disordered" evidence="9">
    <location>
        <begin position="120"/>
        <end position="215"/>
    </location>
</feature>
<feature type="compositionally biased region" description="Basic and acidic residues" evidence="9">
    <location>
        <begin position="499"/>
        <end position="513"/>
    </location>
</feature>
<dbReference type="Pfam" id="PF00665">
    <property type="entry name" value="rve"/>
    <property type="match status" value="1"/>
</dbReference>
<dbReference type="CDD" id="cd01647">
    <property type="entry name" value="RT_LTR"/>
    <property type="match status" value="1"/>
</dbReference>